<keyword evidence="6" id="KW-1185">Reference proteome</keyword>
<dbReference type="EMBL" id="MU853819">
    <property type="protein sequence ID" value="KAK3938955.1"/>
    <property type="molecule type" value="Genomic_DNA"/>
</dbReference>
<feature type="transmembrane region" description="Helical" evidence="3">
    <location>
        <begin position="215"/>
        <end position="236"/>
    </location>
</feature>
<evidence type="ECO:0000256" key="3">
    <source>
        <dbReference type="SAM" id="Phobius"/>
    </source>
</evidence>
<dbReference type="PANTHER" id="PTHR38791">
    <property type="entry name" value="ZN(II)2CYS6 TRANSCRIPTION FACTOR (EUROFUNG)-RELATED-RELATED"/>
    <property type="match status" value="1"/>
</dbReference>
<feature type="domain" description="DUF7702" evidence="4">
    <location>
        <begin position="3"/>
        <end position="241"/>
    </location>
</feature>
<feature type="transmembrane region" description="Helical" evidence="3">
    <location>
        <begin position="73"/>
        <end position="95"/>
    </location>
</feature>
<dbReference type="InterPro" id="IPR021858">
    <property type="entry name" value="Fun_TF"/>
</dbReference>
<feature type="transmembrane region" description="Helical" evidence="3">
    <location>
        <begin position="149"/>
        <end position="167"/>
    </location>
</feature>
<keyword evidence="3" id="KW-0812">Transmembrane</keyword>
<feature type="transmembrane region" description="Helical" evidence="3">
    <location>
        <begin position="361"/>
        <end position="378"/>
    </location>
</feature>
<dbReference type="Proteomes" id="UP001303473">
    <property type="component" value="Unassembled WGS sequence"/>
</dbReference>
<dbReference type="AlphaFoldDB" id="A0AAN6N522"/>
<feature type="transmembrane region" description="Helical" evidence="3">
    <location>
        <begin position="174"/>
        <end position="195"/>
    </location>
</feature>
<evidence type="ECO:0000313" key="6">
    <source>
        <dbReference type="Proteomes" id="UP001303473"/>
    </source>
</evidence>
<feature type="transmembrane region" description="Helical" evidence="3">
    <location>
        <begin position="39"/>
        <end position="61"/>
    </location>
</feature>
<comment type="caution">
    <text evidence="5">The sequence shown here is derived from an EMBL/GenBank/DDBJ whole genome shotgun (WGS) entry which is preliminary data.</text>
</comment>
<accession>A0AAN6N522</accession>
<keyword evidence="3" id="KW-0472">Membrane</keyword>
<name>A0AAN6N522_9PEZI</name>
<dbReference type="InterPro" id="IPR056119">
    <property type="entry name" value="DUF7702"/>
</dbReference>
<keyword evidence="3" id="KW-1133">Transmembrane helix</keyword>
<feature type="region of interest" description="Disordered" evidence="2">
    <location>
        <begin position="616"/>
        <end position="635"/>
    </location>
</feature>
<feature type="transmembrane region" description="Helical" evidence="3">
    <location>
        <begin position="6"/>
        <end position="27"/>
    </location>
</feature>
<protein>
    <recommendedName>
        <fullName evidence="4">DUF7702 domain-containing protein</fullName>
    </recommendedName>
</protein>
<evidence type="ECO:0000313" key="5">
    <source>
        <dbReference type="EMBL" id="KAK3938955.1"/>
    </source>
</evidence>
<dbReference type="Pfam" id="PF24800">
    <property type="entry name" value="DUF7702"/>
    <property type="match status" value="1"/>
</dbReference>
<evidence type="ECO:0000256" key="2">
    <source>
        <dbReference type="SAM" id="MobiDB-lite"/>
    </source>
</evidence>
<evidence type="ECO:0000256" key="1">
    <source>
        <dbReference type="ARBA" id="ARBA00023242"/>
    </source>
</evidence>
<evidence type="ECO:0000259" key="4">
    <source>
        <dbReference type="Pfam" id="PF24800"/>
    </source>
</evidence>
<feature type="transmembrane region" description="Helical" evidence="3">
    <location>
        <begin position="102"/>
        <end position="129"/>
    </location>
</feature>
<reference evidence="6" key="1">
    <citation type="journal article" date="2023" name="Mol. Phylogenet. Evol.">
        <title>Genome-scale phylogeny and comparative genomics of the fungal order Sordariales.</title>
        <authorList>
            <person name="Hensen N."/>
            <person name="Bonometti L."/>
            <person name="Westerberg I."/>
            <person name="Brannstrom I.O."/>
            <person name="Guillou S."/>
            <person name="Cros-Aarteil S."/>
            <person name="Calhoun S."/>
            <person name="Haridas S."/>
            <person name="Kuo A."/>
            <person name="Mondo S."/>
            <person name="Pangilinan J."/>
            <person name="Riley R."/>
            <person name="LaButti K."/>
            <person name="Andreopoulos B."/>
            <person name="Lipzen A."/>
            <person name="Chen C."/>
            <person name="Yan M."/>
            <person name="Daum C."/>
            <person name="Ng V."/>
            <person name="Clum A."/>
            <person name="Steindorff A."/>
            <person name="Ohm R.A."/>
            <person name="Martin F."/>
            <person name="Silar P."/>
            <person name="Natvig D.O."/>
            <person name="Lalanne C."/>
            <person name="Gautier V."/>
            <person name="Ament-Velasquez S.L."/>
            <person name="Kruys A."/>
            <person name="Hutchinson M.I."/>
            <person name="Powell A.J."/>
            <person name="Barry K."/>
            <person name="Miller A.N."/>
            <person name="Grigoriev I.V."/>
            <person name="Debuchy R."/>
            <person name="Gladieux P."/>
            <person name="Hiltunen Thoren M."/>
            <person name="Johannesson H."/>
        </authorList>
    </citation>
    <scope>NUCLEOTIDE SEQUENCE [LARGE SCALE GENOMIC DNA]</scope>
    <source>
        <strain evidence="6">CBS 340.73</strain>
    </source>
</reference>
<organism evidence="5 6">
    <name type="scientific">Diplogelasinospora grovesii</name>
    <dbReference type="NCBI Taxonomy" id="303347"/>
    <lineage>
        <taxon>Eukaryota</taxon>
        <taxon>Fungi</taxon>
        <taxon>Dikarya</taxon>
        <taxon>Ascomycota</taxon>
        <taxon>Pezizomycotina</taxon>
        <taxon>Sordariomycetes</taxon>
        <taxon>Sordariomycetidae</taxon>
        <taxon>Sordariales</taxon>
        <taxon>Diplogelasinosporaceae</taxon>
        <taxon>Diplogelasinospora</taxon>
    </lineage>
</organism>
<keyword evidence="1" id="KW-0539">Nucleus</keyword>
<proteinExistence type="predicted"/>
<dbReference type="InterPro" id="IPR053175">
    <property type="entry name" value="DHMBA_Reg_Transcription_Factor"/>
</dbReference>
<dbReference type="Pfam" id="PF11951">
    <property type="entry name" value="Fungal_trans_2"/>
    <property type="match status" value="1"/>
</dbReference>
<gene>
    <name evidence="5" type="ORF">QBC46DRAFT_316699</name>
</gene>
<feature type="region of interest" description="Disordered" evidence="2">
    <location>
        <begin position="279"/>
        <end position="322"/>
    </location>
</feature>
<sequence length="740" mass="79987">MTVTATDGIAIWKLVFYSFGLVGSIWVSARHGLSKNSGWIFLAIFSAIRIVNSAATIATITSDSAAAVTTAEITAFLGLSPLLLASLGLVSRIYYSILKAPWNFIFTFFILKVAQTPAAVALVLCIVGGTSADTPSDIESQGTVQAGVILYLLVLVLLALLVIRAAVMSKDSSILLRAVSLSLPLLLIRIIYSLLGCFMHDSDIVSLGSQSTGAVILQVFMVTVEEMAIVLIYLWAGFKLAREEDAEEGRKGIDNLAHRAGRGDFGGKLGLTMIVAKKVQKEKSKPPRPLPGDRSGKSAGRGGHEDDDEAPPPPLPKAEPQFSLAQPDTDVAMAYFMTCFVMTSPFEYLPGLYQRSNANQVLASAVLASSFASLALRFESPSLMKRARTAYAEALRKTNAALASPEDAILDTTLVSVLLLGLFEALVFLGRLSPESWTAHALGAIELIRLRGASQFRSPVGQQLYLQTSSNIRASYTQRHLAVPEELVGLHQELRPYLDLSHPNVRICPIADKVSGLRARNKASQRQPETVDPAQLLRDALELDAEAAALSESLPEGWYYHVVRSPAEETPPCAYRGIAHRYPHHAAARHWNALRMIRICANETVFEQAARLRGGGARASPHGAANGDDGDGAGELDIDELQQTAAANVVVISEDILASVPHFLDFSNATTLFSLSSRFLIWPLSVVGVSSLARPAARRFAADTLEELGREAKIPQALQAAKIARESRFIEDWLHIYNSG</sequence>